<protein>
    <submittedName>
        <fullName evidence="1">SusD/RagB family nutrient-binding outer membrane lipoprotein</fullName>
    </submittedName>
</protein>
<evidence type="ECO:0000313" key="1">
    <source>
        <dbReference type="EMBL" id="RRG19340.1"/>
    </source>
</evidence>
<keyword evidence="2" id="KW-1185">Reference proteome</keyword>
<comment type="caution">
    <text evidence="1">The sequence shown here is derived from an EMBL/GenBank/DDBJ whole genome shotgun (WGS) entry which is preliminary data.</text>
</comment>
<evidence type="ECO:0000313" key="2">
    <source>
        <dbReference type="Proteomes" id="UP000285794"/>
    </source>
</evidence>
<dbReference type="Proteomes" id="UP000285794">
    <property type="component" value="Unassembled WGS sequence"/>
</dbReference>
<name>A0A425XXE2_9BACT</name>
<organism evidence="1 2">
    <name type="scientific">Ancylomarina euxinus</name>
    <dbReference type="NCBI Taxonomy" id="2283627"/>
    <lineage>
        <taxon>Bacteria</taxon>
        <taxon>Pseudomonadati</taxon>
        <taxon>Bacteroidota</taxon>
        <taxon>Bacteroidia</taxon>
        <taxon>Marinilabiliales</taxon>
        <taxon>Marinifilaceae</taxon>
        <taxon>Ancylomarina</taxon>
    </lineage>
</organism>
<dbReference type="EMBL" id="QQWG01000021">
    <property type="protein sequence ID" value="RRG19340.1"/>
    <property type="molecule type" value="Genomic_DNA"/>
</dbReference>
<dbReference type="AlphaFoldDB" id="A0A425XXE2"/>
<proteinExistence type="predicted"/>
<dbReference type="SUPFAM" id="SSF48452">
    <property type="entry name" value="TPR-like"/>
    <property type="match status" value="1"/>
</dbReference>
<reference evidence="1 2" key="1">
    <citation type="submission" date="2018-07" db="EMBL/GenBank/DDBJ databases">
        <title>Draft genome sequence of Ancylomarina sp. M1P.</title>
        <authorList>
            <person name="Yadav S."/>
            <person name="Villanueva L."/>
            <person name="Damste J.S.S."/>
        </authorList>
    </citation>
    <scope>NUCLEOTIDE SEQUENCE [LARGE SCALE GENOMIC DNA]</scope>
    <source>
        <strain evidence="1 2">M1P</strain>
    </source>
</reference>
<dbReference type="InterPro" id="IPR041662">
    <property type="entry name" value="SusD-like_2"/>
</dbReference>
<dbReference type="PROSITE" id="PS51257">
    <property type="entry name" value="PROKAR_LIPOPROTEIN"/>
    <property type="match status" value="1"/>
</dbReference>
<sequence>MKRISIILLTLFLAYSCTDNLEDRNVDTKNAATAAGETFFTGAQKNLTDDMASINVNTNVWRQFVQQITSTTYNDEANYNIANRKVPDGLWATMYRDVLNDLAESERIIKEAPAAPVGIGGTNVQKNQLAMIEVMNVYAYAILVETFGDIPYTEALDITNVLPKYDDGQTVYADLIARLSAAIANMDVAEDSFGGADLIYGGDVALWKKFANSFKLRMGLVMYDVDATLGTATVQEAIASGVFASNLDNATFEYLDATPNTNPMWEDLVQSGRKDFIVAKPFVDVLNTLNDPRRTVYFDDNIEDGYVGAVYGLNSSYGDFSHIGGIFYEATLPHVLLDYANVEFMMAEAAELSLVGTPADAAAHYDEAITASFDYYEVADVATYLAQPSVAYATATGTWKEKIGTQKWISLYNQGFLAWTEFRRLDYPALVAPDTADDAAEGFVPRRFTYPIGEQTLNGDNYTTAAAAVGGDKLSTKLFWDKF</sequence>
<dbReference type="RefSeq" id="WP_125031824.1">
    <property type="nucleotide sequence ID" value="NZ_JAPXVP010000018.1"/>
</dbReference>
<dbReference type="OrthoDB" id="1109828at2"/>
<dbReference type="Pfam" id="PF12771">
    <property type="entry name" value="SusD-like_2"/>
    <property type="match status" value="1"/>
</dbReference>
<gene>
    <name evidence="1" type="ORF">DWB61_15640</name>
</gene>
<accession>A0A425XXE2</accession>
<dbReference type="InterPro" id="IPR011990">
    <property type="entry name" value="TPR-like_helical_dom_sf"/>
</dbReference>
<keyword evidence="1" id="KW-0449">Lipoprotein</keyword>
<dbReference type="Gene3D" id="1.25.40.390">
    <property type="match status" value="1"/>
</dbReference>